<evidence type="ECO:0000313" key="1">
    <source>
        <dbReference type="EMBL" id="AUP81232.1"/>
    </source>
</evidence>
<accession>A0A2K9PVY8</accession>
<dbReference type="Proteomes" id="UP000235826">
    <property type="component" value="Chromosome"/>
</dbReference>
<name>A0A2K9PVY8_9FLAO</name>
<evidence type="ECO:0000313" key="2">
    <source>
        <dbReference type="Proteomes" id="UP000235826"/>
    </source>
</evidence>
<dbReference type="KEGG" id="fek:C1H87_21945"/>
<keyword evidence="2" id="KW-1185">Reference proteome</keyword>
<protein>
    <submittedName>
        <fullName evidence="1">Uncharacterized protein</fullName>
    </submittedName>
</protein>
<dbReference type="AlphaFoldDB" id="A0A2K9PVY8"/>
<sequence length="94" mass="11275">MKIKNLEYMKRTLKKKFKTEDWFVIIQKAFELGILEERDYINPAIKEIALDYASKIVNDFKYKPPARYKLSKDVLFDFDNAIRLSLKQLKITLK</sequence>
<reference evidence="1 2" key="1">
    <citation type="submission" date="2018-01" db="EMBL/GenBank/DDBJ databases">
        <title>Complete genome sequence of Flavivirga eckloniae ECD14 isolated from seaweed Ecklonia cava.</title>
        <authorList>
            <person name="Lee J.H."/>
            <person name="Baik K.S."/>
            <person name="Seong C.N."/>
        </authorList>
    </citation>
    <scope>NUCLEOTIDE SEQUENCE [LARGE SCALE GENOMIC DNA]</scope>
    <source>
        <strain evidence="1 2">ECD14</strain>
    </source>
</reference>
<proteinExistence type="predicted"/>
<dbReference type="EMBL" id="CP025791">
    <property type="protein sequence ID" value="AUP81232.1"/>
    <property type="molecule type" value="Genomic_DNA"/>
</dbReference>
<organism evidence="1 2">
    <name type="scientific">Flavivirga eckloniae</name>
    <dbReference type="NCBI Taxonomy" id="1803846"/>
    <lineage>
        <taxon>Bacteria</taxon>
        <taxon>Pseudomonadati</taxon>
        <taxon>Bacteroidota</taxon>
        <taxon>Flavobacteriia</taxon>
        <taxon>Flavobacteriales</taxon>
        <taxon>Flavobacteriaceae</taxon>
        <taxon>Flavivirga</taxon>
    </lineage>
</organism>
<gene>
    <name evidence="1" type="ORF">C1H87_21945</name>
</gene>